<dbReference type="Gene3D" id="3.30.2160.10">
    <property type="entry name" value="Hect, E3 ligase catalytic domain"/>
    <property type="match status" value="1"/>
</dbReference>
<protein>
    <recommendedName>
        <fullName evidence="3">HECT-type E3 ubiquitin transferase</fullName>
        <ecNumber evidence="3">2.3.2.26</ecNumber>
    </recommendedName>
</protein>
<dbReference type="GO" id="GO:0016567">
    <property type="term" value="P:protein ubiquitination"/>
    <property type="evidence" value="ECO:0007669"/>
    <property type="project" value="TreeGrafter"/>
</dbReference>
<evidence type="ECO:0000313" key="9">
    <source>
        <dbReference type="Proteomes" id="UP001162131"/>
    </source>
</evidence>
<gene>
    <name evidence="8" type="ORF">BSTOLATCC_MIC13075</name>
</gene>
<dbReference type="InterPro" id="IPR000569">
    <property type="entry name" value="HECT_dom"/>
</dbReference>
<accession>A0AAU9ING7</accession>
<dbReference type="Pfam" id="PF00632">
    <property type="entry name" value="HECT"/>
    <property type="match status" value="1"/>
</dbReference>
<dbReference type="PROSITE" id="PS50237">
    <property type="entry name" value="HECT"/>
    <property type="match status" value="1"/>
</dbReference>
<evidence type="ECO:0000256" key="1">
    <source>
        <dbReference type="ARBA" id="ARBA00000885"/>
    </source>
</evidence>
<keyword evidence="4" id="KW-0808">Transferase</keyword>
<dbReference type="FunFam" id="3.30.2410.10:FF:000009">
    <property type="entry name" value="Probable E3 ubiquitin-protein ligase HECTD2"/>
    <property type="match status" value="1"/>
</dbReference>
<keyword evidence="5 6" id="KW-0833">Ubl conjugation pathway</keyword>
<dbReference type="GO" id="GO:0006511">
    <property type="term" value="P:ubiquitin-dependent protein catabolic process"/>
    <property type="evidence" value="ECO:0007669"/>
    <property type="project" value="TreeGrafter"/>
</dbReference>
<dbReference type="AlphaFoldDB" id="A0AAU9ING7"/>
<evidence type="ECO:0000256" key="2">
    <source>
        <dbReference type="ARBA" id="ARBA00004906"/>
    </source>
</evidence>
<dbReference type="Gene3D" id="3.30.2410.10">
    <property type="entry name" value="Hect, E3 ligase catalytic domain"/>
    <property type="match status" value="1"/>
</dbReference>
<sequence>MGQGPSKIKRNFTAWRLSRKKGNQKLKTKTSCPVCNQEFESWRTYDDFNYHIDWCLNQSTQSPPPEQKSSQNLKCKPLDKKLKWLRKQIDTVRIPWSEEFIKLGVQRDNIFDDSLRQVLSLTDRDMRKEFQISFQGEIAQDAGGLMREWVNLLIKVLFAPDLGLFEFTKTEEVAYTIPIKPEEHMEELYYFTGKVLGKALFENIPVNCPLSKVIFKHLVGKKVTFSDLIYQDQALHSSLNYVTTNSVKGVLFETFSVIKEYQGQVSVIPLIPDGEDKSVTDGNKEEYIRLRSQFEIETGFKIALENLKLGFYSVIPKEIISELEPDEIELALCGSPFIDIEDWKEFTEYRGAFHKDHRVVQRFWEIMRTFSQEQLANFLTFVTGTSRIPIEGFSSLKTLRGEKARFTLDSMPYTEKALPRAHTCFNRLDLPLYKSKDELKEALECVLNNYTIGFGLE</sequence>
<reference evidence="8" key="1">
    <citation type="submission" date="2021-09" db="EMBL/GenBank/DDBJ databases">
        <authorList>
            <consortium name="AG Swart"/>
            <person name="Singh M."/>
            <person name="Singh A."/>
            <person name="Seah K."/>
            <person name="Emmerich C."/>
        </authorList>
    </citation>
    <scope>NUCLEOTIDE SEQUENCE</scope>
    <source>
        <strain evidence="8">ATCC30299</strain>
    </source>
</reference>
<dbReference type="EMBL" id="CAJZBQ010000013">
    <property type="protein sequence ID" value="CAG9315301.1"/>
    <property type="molecule type" value="Genomic_DNA"/>
</dbReference>
<evidence type="ECO:0000259" key="7">
    <source>
        <dbReference type="PROSITE" id="PS50237"/>
    </source>
</evidence>
<comment type="pathway">
    <text evidence="2">Protein modification; protein ubiquitination.</text>
</comment>
<organism evidence="8 9">
    <name type="scientific">Blepharisma stoltei</name>
    <dbReference type="NCBI Taxonomy" id="1481888"/>
    <lineage>
        <taxon>Eukaryota</taxon>
        <taxon>Sar</taxon>
        <taxon>Alveolata</taxon>
        <taxon>Ciliophora</taxon>
        <taxon>Postciliodesmatophora</taxon>
        <taxon>Heterotrichea</taxon>
        <taxon>Heterotrichida</taxon>
        <taxon>Blepharismidae</taxon>
        <taxon>Blepharisma</taxon>
    </lineage>
</organism>
<dbReference type="PANTHER" id="PTHR11254:SF440">
    <property type="entry name" value="E3 UBIQUITIN-PROTEIN LIGASE NEDD-4"/>
    <property type="match status" value="1"/>
</dbReference>
<dbReference type="InterPro" id="IPR050409">
    <property type="entry name" value="E3_ubiq-protein_ligase"/>
</dbReference>
<dbReference type="Gene3D" id="3.30.160.60">
    <property type="entry name" value="Classic Zinc Finger"/>
    <property type="match status" value="1"/>
</dbReference>
<evidence type="ECO:0000256" key="5">
    <source>
        <dbReference type="ARBA" id="ARBA00022786"/>
    </source>
</evidence>
<dbReference type="Proteomes" id="UP001162131">
    <property type="component" value="Unassembled WGS sequence"/>
</dbReference>
<feature type="domain" description="HECT" evidence="7">
    <location>
        <begin position="122"/>
        <end position="457"/>
    </location>
</feature>
<dbReference type="SUPFAM" id="SSF56204">
    <property type="entry name" value="Hect, E3 ligase catalytic domain"/>
    <property type="match status" value="1"/>
</dbReference>
<evidence type="ECO:0000256" key="4">
    <source>
        <dbReference type="ARBA" id="ARBA00022679"/>
    </source>
</evidence>
<name>A0AAU9ING7_9CILI</name>
<dbReference type="SMART" id="SM00119">
    <property type="entry name" value="HECTc"/>
    <property type="match status" value="1"/>
</dbReference>
<dbReference type="GO" id="GO:0061630">
    <property type="term" value="F:ubiquitin protein ligase activity"/>
    <property type="evidence" value="ECO:0007669"/>
    <property type="project" value="UniProtKB-EC"/>
</dbReference>
<dbReference type="CDD" id="cd00078">
    <property type="entry name" value="HECTc"/>
    <property type="match status" value="1"/>
</dbReference>
<comment type="caution">
    <text evidence="8">The sequence shown here is derived from an EMBL/GenBank/DDBJ whole genome shotgun (WGS) entry which is preliminary data.</text>
</comment>
<keyword evidence="9" id="KW-1185">Reference proteome</keyword>
<comment type="catalytic activity">
    <reaction evidence="1">
        <text>S-ubiquitinyl-[E2 ubiquitin-conjugating enzyme]-L-cysteine + [acceptor protein]-L-lysine = [E2 ubiquitin-conjugating enzyme]-L-cysteine + N(6)-ubiquitinyl-[acceptor protein]-L-lysine.</text>
        <dbReference type="EC" id="2.3.2.26"/>
    </reaction>
</comment>
<evidence type="ECO:0000256" key="6">
    <source>
        <dbReference type="PROSITE-ProRule" id="PRU00104"/>
    </source>
</evidence>
<dbReference type="GO" id="GO:0005737">
    <property type="term" value="C:cytoplasm"/>
    <property type="evidence" value="ECO:0007669"/>
    <property type="project" value="TreeGrafter"/>
</dbReference>
<proteinExistence type="predicted"/>
<feature type="active site" description="Glycyl thioester intermediate" evidence="6">
    <location>
        <position position="424"/>
    </location>
</feature>
<dbReference type="PANTHER" id="PTHR11254">
    <property type="entry name" value="HECT DOMAIN UBIQUITIN-PROTEIN LIGASE"/>
    <property type="match status" value="1"/>
</dbReference>
<dbReference type="EC" id="2.3.2.26" evidence="3"/>
<dbReference type="InterPro" id="IPR035983">
    <property type="entry name" value="Hect_E3_ubiquitin_ligase"/>
</dbReference>
<evidence type="ECO:0000256" key="3">
    <source>
        <dbReference type="ARBA" id="ARBA00012485"/>
    </source>
</evidence>
<dbReference type="Gene3D" id="3.90.1750.10">
    <property type="entry name" value="Hect, E3 ligase catalytic domains"/>
    <property type="match status" value="1"/>
</dbReference>
<evidence type="ECO:0000313" key="8">
    <source>
        <dbReference type="EMBL" id="CAG9315301.1"/>
    </source>
</evidence>